<feature type="compositionally biased region" description="Basic and acidic residues" evidence="2">
    <location>
        <begin position="36"/>
        <end position="50"/>
    </location>
</feature>
<protein>
    <recommendedName>
        <fullName evidence="3">HPt domain-containing protein</fullName>
    </recommendedName>
</protein>
<dbReference type="GO" id="GO:0043424">
    <property type="term" value="F:protein histidine kinase binding"/>
    <property type="evidence" value="ECO:0007669"/>
    <property type="project" value="InterPro"/>
</dbReference>
<dbReference type="GO" id="GO:0005634">
    <property type="term" value="C:nucleus"/>
    <property type="evidence" value="ECO:0007669"/>
    <property type="project" value="TreeGrafter"/>
</dbReference>
<sequence>MSFRPMGSTARSPQSYHDDVAKRPPPSPSNKAPPQKKLDVRSRSLLDEPSPKSAPGMSSSGTVAEPYPVNATKEIINKETFSQLQDLDDDETQEFSRGMVHDYFNQAETTFSDMDSAFAAKDLETLSSRGHFLKGSSAALGIVQVQAICEKIQHLGKRTDPDKGTDPDKRVESKEPELSRDEALAKIEPLLARVKVEHADAVRWLMEYYKALDS</sequence>
<gene>
    <name evidence="4" type="ORF">M404DRAFT_1008015</name>
</gene>
<keyword evidence="1" id="KW-0597">Phosphoprotein</keyword>
<evidence type="ECO:0000259" key="3">
    <source>
        <dbReference type="PROSITE" id="PS50894"/>
    </source>
</evidence>
<dbReference type="Pfam" id="PF01627">
    <property type="entry name" value="Hpt"/>
    <property type="match status" value="1"/>
</dbReference>
<evidence type="ECO:0000313" key="5">
    <source>
        <dbReference type="Proteomes" id="UP000054217"/>
    </source>
</evidence>
<dbReference type="InterPro" id="IPR008207">
    <property type="entry name" value="Sig_transdc_His_kin_Hpt_dom"/>
</dbReference>
<reference evidence="4 5" key="1">
    <citation type="submission" date="2014-04" db="EMBL/GenBank/DDBJ databases">
        <authorList>
            <consortium name="DOE Joint Genome Institute"/>
            <person name="Kuo A."/>
            <person name="Kohler A."/>
            <person name="Costa M.D."/>
            <person name="Nagy L.G."/>
            <person name="Floudas D."/>
            <person name="Copeland A."/>
            <person name="Barry K.W."/>
            <person name="Cichocki N."/>
            <person name="Veneault-Fourrey C."/>
            <person name="LaButti K."/>
            <person name="Lindquist E.A."/>
            <person name="Lipzen A."/>
            <person name="Lundell T."/>
            <person name="Morin E."/>
            <person name="Murat C."/>
            <person name="Sun H."/>
            <person name="Tunlid A."/>
            <person name="Henrissat B."/>
            <person name="Grigoriev I.V."/>
            <person name="Hibbett D.S."/>
            <person name="Martin F."/>
            <person name="Nordberg H.P."/>
            <person name="Cantor M.N."/>
            <person name="Hua S.X."/>
        </authorList>
    </citation>
    <scope>NUCLEOTIDE SEQUENCE [LARGE SCALE GENOMIC DNA]</scope>
    <source>
        <strain evidence="4 5">Marx 270</strain>
    </source>
</reference>
<evidence type="ECO:0000256" key="1">
    <source>
        <dbReference type="PROSITE-ProRule" id="PRU00110"/>
    </source>
</evidence>
<dbReference type="PANTHER" id="PTHR28242">
    <property type="entry name" value="PHOSPHORELAY INTERMEDIATE PROTEIN YPD1"/>
    <property type="match status" value="1"/>
</dbReference>
<accession>A0A0C3NGR0</accession>
<dbReference type="GO" id="GO:0000160">
    <property type="term" value="P:phosphorelay signal transduction system"/>
    <property type="evidence" value="ECO:0007669"/>
    <property type="project" value="InterPro"/>
</dbReference>
<feature type="modified residue" description="Phosphohistidine" evidence="1">
    <location>
        <position position="131"/>
    </location>
</feature>
<proteinExistence type="predicted"/>
<feature type="domain" description="HPt" evidence="3">
    <location>
        <begin position="92"/>
        <end position="202"/>
    </location>
</feature>
<reference evidence="5" key="2">
    <citation type="submission" date="2015-01" db="EMBL/GenBank/DDBJ databases">
        <title>Evolutionary Origins and Diversification of the Mycorrhizal Mutualists.</title>
        <authorList>
            <consortium name="DOE Joint Genome Institute"/>
            <consortium name="Mycorrhizal Genomics Consortium"/>
            <person name="Kohler A."/>
            <person name="Kuo A."/>
            <person name="Nagy L.G."/>
            <person name="Floudas D."/>
            <person name="Copeland A."/>
            <person name="Barry K.W."/>
            <person name="Cichocki N."/>
            <person name="Veneault-Fourrey C."/>
            <person name="LaButti K."/>
            <person name="Lindquist E.A."/>
            <person name="Lipzen A."/>
            <person name="Lundell T."/>
            <person name="Morin E."/>
            <person name="Murat C."/>
            <person name="Riley R."/>
            <person name="Ohm R."/>
            <person name="Sun H."/>
            <person name="Tunlid A."/>
            <person name="Henrissat B."/>
            <person name="Grigoriev I.V."/>
            <person name="Hibbett D.S."/>
            <person name="Martin F."/>
        </authorList>
    </citation>
    <scope>NUCLEOTIDE SEQUENCE [LARGE SCALE GENOMIC DNA]</scope>
    <source>
        <strain evidence="5">Marx 270</strain>
    </source>
</reference>
<dbReference type="SMART" id="SM00073">
    <property type="entry name" value="HPT"/>
    <property type="match status" value="1"/>
</dbReference>
<feature type="region of interest" description="Disordered" evidence="2">
    <location>
        <begin position="1"/>
        <end position="71"/>
    </location>
</feature>
<dbReference type="Gene3D" id="1.20.120.160">
    <property type="entry name" value="HPT domain"/>
    <property type="match status" value="1"/>
</dbReference>
<dbReference type="STRING" id="870435.A0A0C3NGR0"/>
<dbReference type="PANTHER" id="PTHR28242:SF52">
    <property type="entry name" value="PHOSPHORELAY INTERMEDIATE PROTEIN YPD1"/>
    <property type="match status" value="1"/>
</dbReference>
<dbReference type="PROSITE" id="PS50894">
    <property type="entry name" value="HPT"/>
    <property type="match status" value="1"/>
</dbReference>
<dbReference type="CDD" id="cd00088">
    <property type="entry name" value="HPT"/>
    <property type="match status" value="1"/>
</dbReference>
<dbReference type="GO" id="GO:0005737">
    <property type="term" value="C:cytoplasm"/>
    <property type="evidence" value="ECO:0007669"/>
    <property type="project" value="TreeGrafter"/>
</dbReference>
<dbReference type="InterPro" id="IPR036641">
    <property type="entry name" value="HPT_dom_sf"/>
</dbReference>
<dbReference type="GO" id="GO:0009927">
    <property type="term" value="F:histidine phosphotransfer kinase activity"/>
    <property type="evidence" value="ECO:0007669"/>
    <property type="project" value="InterPro"/>
</dbReference>
<dbReference type="AlphaFoldDB" id="A0A0C3NGR0"/>
<dbReference type="InParanoid" id="A0A0C3NGR0"/>
<name>A0A0C3NGR0_PISTI</name>
<dbReference type="EMBL" id="KN832083">
    <property type="protein sequence ID" value="KIN94885.1"/>
    <property type="molecule type" value="Genomic_DNA"/>
</dbReference>
<dbReference type="HOGENOM" id="CLU_085158_0_0_1"/>
<evidence type="ECO:0000256" key="2">
    <source>
        <dbReference type="SAM" id="MobiDB-lite"/>
    </source>
</evidence>
<keyword evidence="5" id="KW-1185">Reference proteome</keyword>
<dbReference type="Proteomes" id="UP000054217">
    <property type="component" value="Unassembled WGS sequence"/>
</dbReference>
<feature type="region of interest" description="Disordered" evidence="2">
    <location>
        <begin position="156"/>
        <end position="180"/>
    </location>
</feature>
<dbReference type="OrthoDB" id="1673781at2759"/>
<organism evidence="4 5">
    <name type="scientific">Pisolithus tinctorius Marx 270</name>
    <dbReference type="NCBI Taxonomy" id="870435"/>
    <lineage>
        <taxon>Eukaryota</taxon>
        <taxon>Fungi</taxon>
        <taxon>Dikarya</taxon>
        <taxon>Basidiomycota</taxon>
        <taxon>Agaricomycotina</taxon>
        <taxon>Agaricomycetes</taxon>
        <taxon>Agaricomycetidae</taxon>
        <taxon>Boletales</taxon>
        <taxon>Sclerodermatineae</taxon>
        <taxon>Pisolithaceae</taxon>
        <taxon>Pisolithus</taxon>
    </lineage>
</organism>
<evidence type="ECO:0000313" key="4">
    <source>
        <dbReference type="EMBL" id="KIN94885.1"/>
    </source>
</evidence>
<dbReference type="InterPro" id="IPR045871">
    <property type="entry name" value="AHP1-5/YPD1"/>
</dbReference>
<dbReference type="SUPFAM" id="SSF47226">
    <property type="entry name" value="Histidine-containing phosphotransfer domain, HPT domain"/>
    <property type="match status" value="1"/>
</dbReference>